<evidence type="ECO:0000256" key="1">
    <source>
        <dbReference type="SAM" id="MobiDB-lite"/>
    </source>
</evidence>
<keyword evidence="2" id="KW-0812">Transmembrane</keyword>
<keyword evidence="2" id="KW-1133">Transmembrane helix</keyword>
<proteinExistence type="predicted"/>
<evidence type="ECO:0000256" key="2">
    <source>
        <dbReference type="SAM" id="Phobius"/>
    </source>
</evidence>
<dbReference type="InterPro" id="IPR019198">
    <property type="entry name" value="Beta_propeller_containing"/>
</dbReference>
<sequence length="934" mass="99302">MEAEARTEPEHDKTSTRLDDSKTLREPKHTRSSRARLLLAVVILSVVSVTIAVPCTLLLNKNGGTNVAHTMTVSFVASGSIGDYAGTKRTDMLNVLSSAAGLGSTAPRGSTLEITAASVNLIGTLPVASESAVDSAIHAFESAVPTPAALTSLLVAGGVSGVTVEHITSVDKAAQLLSELDQQLVEADVQLMAHLELEPYDSCGSLVRSMRLYPGENWGRSVRLSARYGDFNGDFMMPEAEDAVMAMSTSDTAGKASAAGAASDATADAFSSTNVQVEGIDEADIVKNDGRFIYSIGGSQLVIIRAYPEELRGVVSRTSLRTGQEGEAAQLFAAEESLLDGDMLLILSAAQLSFGSREFAAVVSQAWNVSDRASPTLVGSATFEGSLVTARLLSGIAYAAISSNAHLVSSPGPVPLSSDVMPLAWTNTASIREEAAPVAACEDVSYMPDVQPRSLLTLTSIALTTPGVRPGDILSQRTVATGSSWREASVYMSFAAIYVATYNSEYVCSTDSGSSCRDNEWWCIDSRSSKRAAWSSCTFSAATYIISFGLSGNGSMAERARGAVPGYLLSQWSLDEFDGYLRVAYTRPQGLTLPSGGVTEQTDNAVDVLDAHTLSRVGRVRGLGGGERIYAMRFAGALGYMVTFRQVDPLYTLDLANPTRPIVLGELKIPGYSDYLHPINDNTLLGIGAAGDDSGVVRGVKLALFDISNLLEPREVGVLELGGRASATLVSDDHRAMLYDPNRQLLVLPITEKNGWGCNEPIAFHGAKVFTLTGNGFELRTAIEHGPARSSTQAFPQRSGCASQECNSAKIRRSLYVGDDLFTVSDSEVRATSLMSFSSTWETSLYEPEVLAKEGSCTLNDAPLPWLRVAASGDDIYCSGRYQACRPADTALRNRFCNGDGSRSFEALLSGAIAPCGNFSCADEVVYNPCKIWF</sequence>
<feature type="region of interest" description="Disordered" evidence="1">
    <location>
        <begin position="1"/>
        <end position="29"/>
    </location>
</feature>
<dbReference type="Pfam" id="PF09826">
    <property type="entry name" value="Beta_propel"/>
    <property type="match status" value="1"/>
</dbReference>
<dbReference type="AlphaFoldDB" id="A0A7S2BRP2"/>
<reference evidence="3" key="1">
    <citation type="submission" date="2021-01" db="EMBL/GenBank/DDBJ databases">
        <authorList>
            <person name="Corre E."/>
            <person name="Pelletier E."/>
            <person name="Niang G."/>
            <person name="Scheremetjew M."/>
            <person name="Finn R."/>
            <person name="Kale V."/>
            <person name="Holt S."/>
            <person name="Cochrane G."/>
            <person name="Meng A."/>
            <person name="Brown T."/>
            <person name="Cohen L."/>
        </authorList>
    </citation>
    <scope>NUCLEOTIDE SEQUENCE</scope>
    <source>
        <strain evidence="3">UTEX LB 985</strain>
    </source>
</reference>
<organism evidence="3">
    <name type="scientific">Haptolina brevifila</name>
    <dbReference type="NCBI Taxonomy" id="156173"/>
    <lineage>
        <taxon>Eukaryota</taxon>
        <taxon>Haptista</taxon>
        <taxon>Haptophyta</taxon>
        <taxon>Prymnesiophyceae</taxon>
        <taxon>Prymnesiales</taxon>
        <taxon>Prymnesiaceae</taxon>
        <taxon>Haptolina</taxon>
    </lineage>
</organism>
<keyword evidence="2" id="KW-0472">Membrane</keyword>
<name>A0A7S2BRP2_9EUKA</name>
<evidence type="ECO:0000313" key="3">
    <source>
        <dbReference type="EMBL" id="CAD9404345.1"/>
    </source>
</evidence>
<dbReference type="EMBL" id="HBGU01006361">
    <property type="protein sequence ID" value="CAD9404345.1"/>
    <property type="molecule type" value="Transcribed_RNA"/>
</dbReference>
<accession>A0A7S2BRP2</accession>
<protein>
    <submittedName>
        <fullName evidence="3">Uncharacterized protein</fullName>
    </submittedName>
</protein>
<feature type="transmembrane region" description="Helical" evidence="2">
    <location>
        <begin position="37"/>
        <end position="59"/>
    </location>
</feature>
<gene>
    <name evidence="3" type="ORF">CBRE1094_LOCUS3479</name>
</gene>